<keyword evidence="5" id="KW-1185">Reference proteome</keyword>
<name>A0AAN7CXV6_9PEZI</name>
<dbReference type="Pfam" id="PF00144">
    <property type="entry name" value="Beta-lactamase"/>
    <property type="match status" value="1"/>
</dbReference>
<keyword evidence="2" id="KW-0378">Hydrolase</keyword>
<dbReference type="PANTHER" id="PTHR43283">
    <property type="entry name" value="BETA-LACTAMASE-RELATED"/>
    <property type="match status" value="1"/>
</dbReference>
<evidence type="ECO:0000259" key="3">
    <source>
        <dbReference type="Pfam" id="PF00144"/>
    </source>
</evidence>
<comment type="similarity">
    <text evidence="1">Belongs to the class-A beta-lactamase family.</text>
</comment>
<comment type="caution">
    <text evidence="4">The sequence shown here is derived from an EMBL/GenBank/DDBJ whole genome shotgun (WGS) entry which is preliminary data.</text>
</comment>
<dbReference type="GO" id="GO:0016787">
    <property type="term" value="F:hydrolase activity"/>
    <property type="evidence" value="ECO:0007669"/>
    <property type="project" value="UniProtKB-KW"/>
</dbReference>
<proteinExistence type="inferred from homology"/>
<dbReference type="PANTHER" id="PTHR43283:SF17">
    <property type="entry name" value="(LOVD), PUTATIVE (AFU_ORTHOLOGUE AFUA_5G00920)-RELATED"/>
    <property type="match status" value="1"/>
</dbReference>
<gene>
    <name evidence="4" type="ORF">C7999DRAFT_30332</name>
</gene>
<reference evidence="4" key="2">
    <citation type="submission" date="2023-05" db="EMBL/GenBank/DDBJ databases">
        <authorList>
            <consortium name="Lawrence Berkeley National Laboratory"/>
            <person name="Steindorff A."/>
            <person name="Hensen N."/>
            <person name="Bonometti L."/>
            <person name="Westerberg I."/>
            <person name="Brannstrom I.O."/>
            <person name="Guillou S."/>
            <person name="Cros-Aarteil S."/>
            <person name="Calhoun S."/>
            <person name="Haridas S."/>
            <person name="Kuo A."/>
            <person name="Mondo S."/>
            <person name="Pangilinan J."/>
            <person name="Riley R."/>
            <person name="Labutti K."/>
            <person name="Andreopoulos B."/>
            <person name="Lipzen A."/>
            <person name="Chen C."/>
            <person name="Yanf M."/>
            <person name="Daum C."/>
            <person name="Ng V."/>
            <person name="Clum A."/>
            <person name="Ohm R."/>
            <person name="Martin F."/>
            <person name="Silar P."/>
            <person name="Natvig D."/>
            <person name="Lalanne C."/>
            <person name="Gautier V."/>
            <person name="Ament-Velasquez S.L."/>
            <person name="Kruys A."/>
            <person name="Hutchinson M.I."/>
            <person name="Powell A.J."/>
            <person name="Barry K."/>
            <person name="Miller A.N."/>
            <person name="Grigoriev I.V."/>
            <person name="Debuchy R."/>
            <person name="Gladieux P."/>
            <person name="Thoren M.H."/>
            <person name="Johannesson H."/>
        </authorList>
    </citation>
    <scope>NUCLEOTIDE SEQUENCE</scope>
    <source>
        <strain evidence="4">CBS 359.72</strain>
    </source>
</reference>
<protein>
    <submittedName>
        <fullName evidence="4">Beta-lactamase/transpeptidase-like protein</fullName>
    </submittedName>
</protein>
<evidence type="ECO:0000256" key="1">
    <source>
        <dbReference type="ARBA" id="ARBA00009009"/>
    </source>
</evidence>
<dbReference type="InterPro" id="IPR050789">
    <property type="entry name" value="Diverse_Enzym_Activities"/>
</dbReference>
<evidence type="ECO:0000313" key="5">
    <source>
        <dbReference type="Proteomes" id="UP001303647"/>
    </source>
</evidence>
<dbReference type="InterPro" id="IPR001466">
    <property type="entry name" value="Beta-lactam-related"/>
</dbReference>
<dbReference type="EMBL" id="MU857626">
    <property type="protein sequence ID" value="KAK4249277.1"/>
    <property type="molecule type" value="Genomic_DNA"/>
</dbReference>
<dbReference type="AlphaFoldDB" id="A0AAN7CXV6"/>
<dbReference type="InterPro" id="IPR012338">
    <property type="entry name" value="Beta-lactam/transpept-like"/>
</dbReference>
<evidence type="ECO:0000256" key="2">
    <source>
        <dbReference type="ARBA" id="ARBA00022801"/>
    </source>
</evidence>
<dbReference type="Proteomes" id="UP001303647">
    <property type="component" value="Unassembled WGS sequence"/>
</dbReference>
<organism evidence="4 5">
    <name type="scientific">Corynascus novoguineensis</name>
    <dbReference type="NCBI Taxonomy" id="1126955"/>
    <lineage>
        <taxon>Eukaryota</taxon>
        <taxon>Fungi</taxon>
        <taxon>Dikarya</taxon>
        <taxon>Ascomycota</taxon>
        <taxon>Pezizomycotina</taxon>
        <taxon>Sordariomycetes</taxon>
        <taxon>Sordariomycetidae</taxon>
        <taxon>Sordariales</taxon>
        <taxon>Chaetomiaceae</taxon>
        <taxon>Corynascus</taxon>
    </lineage>
</organism>
<evidence type="ECO:0000313" key="4">
    <source>
        <dbReference type="EMBL" id="KAK4249277.1"/>
    </source>
</evidence>
<accession>A0AAN7CXV6</accession>
<dbReference type="SUPFAM" id="SSF56601">
    <property type="entry name" value="beta-lactamase/transpeptidase-like"/>
    <property type="match status" value="1"/>
</dbReference>
<dbReference type="Gene3D" id="3.40.710.10">
    <property type="entry name" value="DD-peptidase/beta-lactamase superfamily"/>
    <property type="match status" value="1"/>
</dbReference>
<feature type="domain" description="Beta-lactamase-related" evidence="3">
    <location>
        <begin position="13"/>
        <end position="391"/>
    </location>
</feature>
<reference evidence="4" key="1">
    <citation type="journal article" date="2023" name="Mol. Phylogenet. Evol.">
        <title>Genome-scale phylogeny and comparative genomics of the fungal order Sordariales.</title>
        <authorList>
            <person name="Hensen N."/>
            <person name="Bonometti L."/>
            <person name="Westerberg I."/>
            <person name="Brannstrom I.O."/>
            <person name="Guillou S."/>
            <person name="Cros-Aarteil S."/>
            <person name="Calhoun S."/>
            <person name="Haridas S."/>
            <person name="Kuo A."/>
            <person name="Mondo S."/>
            <person name="Pangilinan J."/>
            <person name="Riley R."/>
            <person name="LaButti K."/>
            <person name="Andreopoulos B."/>
            <person name="Lipzen A."/>
            <person name="Chen C."/>
            <person name="Yan M."/>
            <person name="Daum C."/>
            <person name="Ng V."/>
            <person name="Clum A."/>
            <person name="Steindorff A."/>
            <person name="Ohm R.A."/>
            <person name="Martin F."/>
            <person name="Silar P."/>
            <person name="Natvig D.O."/>
            <person name="Lalanne C."/>
            <person name="Gautier V."/>
            <person name="Ament-Velasquez S.L."/>
            <person name="Kruys A."/>
            <person name="Hutchinson M.I."/>
            <person name="Powell A.J."/>
            <person name="Barry K."/>
            <person name="Miller A.N."/>
            <person name="Grigoriev I.V."/>
            <person name="Debuchy R."/>
            <person name="Gladieux P."/>
            <person name="Hiltunen Thoren M."/>
            <person name="Johannesson H."/>
        </authorList>
    </citation>
    <scope>NUCLEOTIDE SEQUENCE</scope>
    <source>
        <strain evidence="4">CBS 359.72</strain>
    </source>
</reference>
<sequence>MAEKLDAILKNYVAEGTSTKDKLLGAAFVVVSKHGLIYQGSAGRTRVDPASPPFTPFSICWGASMTKLFTTLTLLHLVERGGQLTLDEDLRPHVPELASLPILKGFATAADGQNPDKKEGEPLLEPYDAPMTLRHLLTHTAGLGTDVADPDLMRWSAWVGRTANVGSCTLEGWTAPLRFAPGEGWYYGTGPDWAGQVLERVTGQRLGEYMGEHVLRPLGIDERSTGFYVNRLVGKEGGGWDERYVPTAERDGETGLLKEQPNPVFPVEPQCESGGAGLYTNAVDYGRVMQEVLRVLAGEKGVVSTSTVREMFRPQLNDRQREWLMGIVWTFGSAAEIPDGAPVDYGIGGIMNLEDVEGKRRHGSMSWSGMCNSRWWIDPETGIAAAMFVNVIPYMDPTVLRMYEELERAVYAELIPSWQASK</sequence>